<dbReference type="Gene3D" id="3.90.1300.10">
    <property type="entry name" value="Amidase signature (AS) domain"/>
    <property type="match status" value="1"/>
</dbReference>
<dbReference type="InterPro" id="IPR000120">
    <property type="entry name" value="Amidase"/>
</dbReference>
<keyword evidence="4" id="KW-1185">Reference proteome</keyword>
<sequence length="469" mass="46864">MAPAVFNTDVAEYLGQAGSIPVRLRRPVSPTMSTLPETAASAGPERPAATPWTVPDIAGAVRAGRSTAAGVTDALLTRADGAGPLLSVDPDAVRAAAAALDRRTDRFALPLAGVPVVVEDGISVAGRGDEPVRRLRAAGALLAGRARTAEFGIGTDGSPGGRATAAVVASGAVPLAVGVDGDGALRAAAAAHGLTALKPGRRVLPLPAAAERRWSGLAETTVVAGTPQEVLAAFEVLAVAARRGPATAGGGLAGTAVPQGVLPGAGHVDRSPGPGNGSAAPGPAAGADPVGSLACSLRTGRTRLADPAAAAAVHTAIRVLDATGTRLLAVDPPYSAVLRVHGARRRQVGLARRVEDLDLDPDELPRAARNALRRGRRVRRLGGLRPATPASWRQRLVGWLDEAGTEAGLLPVTAGPAGAGTTGLSVWNLAGLPSLVTPVGHGGRGCVQLVGRPGSERRLLATAALLAAP</sequence>
<dbReference type="InterPro" id="IPR036928">
    <property type="entry name" value="AS_sf"/>
</dbReference>
<dbReference type="SUPFAM" id="SSF75304">
    <property type="entry name" value="Amidase signature (AS) enzymes"/>
    <property type="match status" value="1"/>
</dbReference>
<protein>
    <submittedName>
        <fullName evidence="3">Amidase</fullName>
    </submittedName>
</protein>
<organism evidence="3 4">
    <name type="scientific">Pseudonocardia ammonioxydans</name>
    <dbReference type="NCBI Taxonomy" id="260086"/>
    <lineage>
        <taxon>Bacteria</taxon>
        <taxon>Bacillati</taxon>
        <taxon>Actinomycetota</taxon>
        <taxon>Actinomycetes</taxon>
        <taxon>Pseudonocardiales</taxon>
        <taxon>Pseudonocardiaceae</taxon>
        <taxon>Pseudonocardia</taxon>
    </lineage>
</organism>
<feature type="region of interest" description="Disordered" evidence="2">
    <location>
        <begin position="32"/>
        <end position="51"/>
    </location>
</feature>
<gene>
    <name evidence="3" type="ORF">SAMN05216207_1007102</name>
</gene>
<proteinExistence type="inferred from homology"/>
<dbReference type="Proteomes" id="UP000199614">
    <property type="component" value="Unassembled WGS sequence"/>
</dbReference>
<feature type="region of interest" description="Disordered" evidence="2">
    <location>
        <begin position="261"/>
        <end position="289"/>
    </location>
</feature>
<dbReference type="GO" id="GO:0003824">
    <property type="term" value="F:catalytic activity"/>
    <property type="evidence" value="ECO:0007669"/>
    <property type="project" value="InterPro"/>
</dbReference>
<feature type="compositionally biased region" description="Low complexity" evidence="2">
    <location>
        <begin position="277"/>
        <end position="289"/>
    </location>
</feature>
<evidence type="ECO:0000313" key="4">
    <source>
        <dbReference type="Proteomes" id="UP000199614"/>
    </source>
</evidence>
<dbReference type="PANTHER" id="PTHR11895">
    <property type="entry name" value="TRANSAMIDASE"/>
    <property type="match status" value="1"/>
</dbReference>
<comment type="similarity">
    <text evidence="1">Belongs to the amidase family.</text>
</comment>
<evidence type="ECO:0000256" key="2">
    <source>
        <dbReference type="SAM" id="MobiDB-lite"/>
    </source>
</evidence>
<dbReference type="AlphaFoldDB" id="A0A1I4W0R2"/>
<accession>A0A1I4W0R2</accession>
<dbReference type="EMBL" id="FOUY01000007">
    <property type="protein sequence ID" value="SFN07013.1"/>
    <property type="molecule type" value="Genomic_DNA"/>
</dbReference>
<dbReference type="STRING" id="260086.SAMN05216207_1007102"/>
<evidence type="ECO:0000313" key="3">
    <source>
        <dbReference type="EMBL" id="SFN07013.1"/>
    </source>
</evidence>
<evidence type="ECO:0000256" key="1">
    <source>
        <dbReference type="ARBA" id="ARBA00009199"/>
    </source>
</evidence>
<reference evidence="3 4" key="1">
    <citation type="submission" date="2016-10" db="EMBL/GenBank/DDBJ databases">
        <authorList>
            <person name="de Groot N.N."/>
        </authorList>
    </citation>
    <scope>NUCLEOTIDE SEQUENCE [LARGE SCALE GENOMIC DNA]</scope>
    <source>
        <strain evidence="3 4">CGMCC 4.1877</strain>
    </source>
</reference>
<dbReference type="PANTHER" id="PTHR11895:SF7">
    <property type="entry name" value="GLUTAMYL-TRNA(GLN) AMIDOTRANSFERASE SUBUNIT A, MITOCHONDRIAL"/>
    <property type="match status" value="1"/>
</dbReference>
<name>A0A1I4W0R2_PSUAM</name>